<organism evidence="2 3">
    <name type="scientific">Kinneretia aquatilis</name>
    <dbReference type="NCBI Taxonomy" id="2070761"/>
    <lineage>
        <taxon>Bacteria</taxon>
        <taxon>Pseudomonadati</taxon>
        <taxon>Pseudomonadota</taxon>
        <taxon>Betaproteobacteria</taxon>
        <taxon>Burkholderiales</taxon>
        <taxon>Sphaerotilaceae</taxon>
        <taxon>Roseateles</taxon>
    </lineage>
</organism>
<name>A0A2N8L1W1_9BURK</name>
<dbReference type="InterPro" id="IPR003959">
    <property type="entry name" value="ATPase_AAA_core"/>
</dbReference>
<dbReference type="SUPFAM" id="SSF52540">
    <property type="entry name" value="P-loop containing nucleoside triphosphate hydrolases"/>
    <property type="match status" value="1"/>
</dbReference>
<dbReference type="PANTHER" id="PTHR46411:SF3">
    <property type="entry name" value="AAA+ ATPASE DOMAIN-CONTAINING PROTEIN"/>
    <property type="match status" value="1"/>
</dbReference>
<comment type="caution">
    <text evidence="2">The sequence shown here is derived from an EMBL/GenBank/DDBJ whole genome shotgun (WGS) entry which is preliminary data.</text>
</comment>
<evidence type="ECO:0000259" key="1">
    <source>
        <dbReference type="SMART" id="SM00382"/>
    </source>
</evidence>
<gene>
    <name evidence="2" type="ORF">C1O66_11075</name>
</gene>
<dbReference type="OrthoDB" id="9802352at2"/>
<dbReference type="InterPro" id="IPR054472">
    <property type="entry name" value="WHD"/>
</dbReference>
<dbReference type="Gene3D" id="3.40.50.300">
    <property type="entry name" value="P-loop containing nucleotide triphosphate hydrolases"/>
    <property type="match status" value="1"/>
</dbReference>
<dbReference type="InterPro" id="IPR003593">
    <property type="entry name" value="AAA+_ATPase"/>
</dbReference>
<keyword evidence="2" id="KW-0067">ATP-binding</keyword>
<dbReference type="PANTHER" id="PTHR46411">
    <property type="entry name" value="FAMILY ATPASE, PUTATIVE-RELATED"/>
    <property type="match status" value="1"/>
</dbReference>
<dbReference type="EMBL" id="POSP01000003">
    <property type="protein sequence ID" value="PND39695.1"/>
    <property type="molecule type" value="Genomic_DNA"/>
</dbReference>
<accession>A0A2N8L1W1</accession>
<reference evidence="2 3" key="1">
    <citation type="submission" date="2018-01" db="EMBL/GenBank/DDBJ databases">
        <title>Draft genome sequence of Paucibacter aquatile CR182 isolated from freshwater of the Nakdong River.</title>
        <authorList>
            <person name="Choi A."/>
            <person name="Chung E.J."/>
        </authorList>
    </citation>
    <scope>NUCLEOTIDE SEQUENCE [LARGE SCALE GENOMIC DNA]</scope>
    <source>
        <strain evidence="2 3">CR182</strain>
    </source>
</reference>
<dbReference type="InterPro" id="IPR027417">
    <property type="entry name" value="P-loop_NTPase"/>
</dbReference>
<feature type="domain" description="AAA+ ATPase" evidence="1">
    <location>
        <begin position="461"/>
        <end position="593"/>
    </location>
</feature>
<sequence length="676" mass="73586">MGKGSSSHREQARNARVLTQALARIEQHLQQAPGQPMPLLSGEQVPPALGQLAHSLGLSPFERDALLLAVAPQLDARIGPLLAQAQGEGGQPWLNGRLALALLAESRWEALTPVAPLRRWQLIELVGGLGPLDARWAVDETVLHALAGVRYADPRLAPWLQRQAARRGMESEAELGAQQDAGLAALAAAWEAAPSLLQTPVAHYAGREAEVLVHTLAQRLGLSLYRLQELPPSAEREAMTRLWAREALLHRGLLWVDLDAMEEGGASGGQLAVWLDGLPSLLLLSSRGEAGRLPLRRAQRLLPSTELSAERRLALWRDSLGQRDVSTELQRQMPALAEQFQLSQTQVLQLAGQWRAALDDHAGEDERARASRLWQAAREAAREAAGELLRPSTRTAPGMTAGSGGAGLDDLAQRIEARAQWADLVLPEPALHSLRSMAAQLRQRHRVYQSWGFAERSSRGLGLSALFSGGSGTGKTLAAEVLARELQLDLYRIDLASLVSKYIGETEKNLARVFAAAEASGAILLFDEADALFGKRSEVKDSHDRYANIEVSYLLQRVESYRGLAILTTNLKQAIDPAFQRRIRFIVQFPFPDEAARAAIWERAFPAAAPLGAIDIGKLMRLSLSGGHIRNLALNAAFLAADEDSVITMRHLRDAAAAEFAKLERPLPAADVGDWL</sequence>
<dbReference type="GO" id="GO:0016887">
    <property type="term" value="F:ATP hydrolysis activity"/>
    <property type="evidence" value="ECO:0007669"/>
    <property type="project" value="InterPro"/>
</dbReference>
<evidence type="ECO:0000313" key="3">
    <source>
        <dbReference type="Proteomes" id="UP000235916"/>
    </source>
</evidence>
<dbReference type="Pfam" id="PF22977">
    <property type="entry name" value="WHD"/>
    <property type="match status" value="1"/>
</dbReference>
<keyword evidence="2" id="KW-0547">Nucleotide-binding</keyword>
<protein>
    <submittedName>
        <fullName evidence="2">ATP-binding protein</fullName>
    </submittedName>
</protein>
<dbReference type="Proteomes" id="UP000235916">
    <property type="component" value="Unassembled WGS sequence"/>
</dbReference>
<dbReference type="AlphaFoldDB" id="A0A2N8L1W1"/>
<dbReference type="CDD" id="cd19481">
    <property type="entry name" value="RecA-like_protease"/>
    <property type="match status" value="1"/>
</dbReference>
<dbReference type="SMART" id="SM00382">
    <property type="entry name" value="AAA"/>
    <property type="match status" value="1"/>
</dbReference>
<dbReference type="Pfam" id="PF00004">
    <property type="entry name" value="AAA"/>
    <property type="match status" value="1"/>
</dbReference>
<keyword evidence="3" id="KW-1185">Reference proteome</keyword>
<dbReference type="GO" id="GO:0005524">
    <property type="term" value="F:ATP binding"/>
    <property type="evidence" value="ECO:0007669"/>
    <property type="project" value="UniProtKB-KW"/>
</dbReference>
<proteinExistence type="predicted"/>
<evidence type="ECO:0000313" key="2">
    <source>
        <dbReference type="EMBL" id="PND39695.1"/>
    </source>
</evidence>